<dbReference type="InterPro" id="IPR027417">
    <property type="entry name" value="P-loop_NTPase"/>
</dbReference>
<sequence>METQKVKWYREHLDDNLENLIHEDNILNFDAQCVRKKSNISKSYDIYKFDNLNFNPKLLLNDIPNVSPKLKTLLDKIEKLDKEDMKKHGKLFKHFIFSDIKSNSAGIKLIASAMLAKKYNLGYIAEPLHGAAKTSDENSKQSNDSTPISSPVAKPAETDDKKKNKKKFKKIELLSDADLLKTTQNNFYLLTSVGLYDQNITVAMKKHILSTFNKRPDNINGELCRFILMDSGFKEGIDLFDIKYVHIFEPSVVSADQKQVIGRGTRTCGQKGLKFHPSRGWPLHVFVYDLSIPEKLQPSMMGAKTAIELYLKAMNMDVRLLNFAHELEKTSVFGSVDYELNKNIHSFSIPNDEDEEELPPGSEFIYGGTKEPKVRLKIREGPPIVLPSKPPTENNIILPNGIILAAQPTKRLGFHDLRKHIREHFADFAWDNVKMENLCANKTTGGAGDVIKYTPTQDFIRHYFTPQNPVKGLLLHHSVGTGKTCSAIAASTSSFEKQGYTILWVTRTTLKSDIWKNMFEQVCNEDIREKIVNHGLVIPEDNKKRIRLVSKAWRIRPMSYKQFSNLVSKQNSFYKTLVKINGDIDPLRKTLLIIDEAHKLYGGGDLSTIERPDMSALHQSLMNSYQVSGADSVKLLLMTATPVTQDPMELIKLINLCKLPDEQMPTEFTEFSNKYLDEQGNFTEKGKDQYLEDIAGHISYLNREKDARQFAQPIIQHIDVPITENIEDIEKFDKKEVRRYMESDITDLKKKIEENNKALQTEVDEIDTNSFNYLYKKCDGIEEPQRNNCEKIVRQNIKDLVNEAKADVDKIKKDIKDLREELKNKNLLKRTNMSAIADNMDNLSNEYDKYKGSLYYNLKSKCGKTIKSTSQLKEKIKEHPTVVLFDKQIDAYNNRITELQNNLKHDMNNYKNRIKQIRLLLKTDLNDLEKNVVRMTIKQEQKTMKHLMKEKTKETTVAIDDIKKSIKKTQKKRDKKYKTIRNTVKQIIRDEKSEVKQEQNNEKKLRKTLRKTGEYTEFNDERIKKLVDTYSNLIDKDLAEMDKREMEAALEKKEAKEEKQREKEQEKLERRATKKAEKEREKEAKKQSKQDAKIADREARKTKKNKK</sequence>
<feature type="compositionally biased region" description="Polar residues" evidence="2">
    <location>
        <begin position="140"/>
        <end position="149"/>
    </location>
</feature>
<feature type="compositionally biased region" description="Basic and acidic residues" evidence="2">
    <location>
        <begin position="1049"/>
        <end position="1099"/>
    </location>
</feature>
<organism evidence="4">
    <name type="scientific">viral metagenome</name>
    <dbReference type="NCBI Taxonomy" id="1070528"/>
    <lineage>
        <taxon>unclassified sequences</taxon>
        <taxon>metagenomes</taxon>
        <taxon>organismal metagenomes</taxon>
    </lineage>
</organism>
<dbReference type="EMBL" id="MN739920">
    <property type="protein sequence ID" value="QHT77574.1"/>
    <property type="molecule type" value="Genomic_DNA"/>
</dbReference>
<dbReference type="InterPro" id="IPR014001">
    <property type="entry name" value="Helicase_ATP-bd"/>
</dbReference>
<evidence type="ECO:0000313" key="4">
    <source>
        <dbReference type="EMBL" id="QHT77574.1"/>
    </source>
</evidence>
<protein>
    <recommendedName>
        <fullName evidence="3">Helicase ATP-binding domain-containing protein</fullName>
    </recommendedName>
</protein>
<feature type="coiled-coil region" evidence="1">
    <location>
        <begin position="981"/>
        <end position="1008"/>
    </location>
</feature>
<dbReference type="AlphaFoldDB" id="A0A6C0HAU2"/>
<feature type="domain" description="Helicase ATP-binding" evidence="3">
    <location>
        <begin position="464"/>
        <end position="660"/>
    </location>
</feature>
<evidence type="ECO:0000256" key="2">
    <source>
        <dbReference type="SAM" id="MobiDB-lite"/>
    </source>
</evidence>
<dbReference type="SUPFAM" id="SSF52540">
    <property type="entry name" value="P-loop containing nucleoside triphosphate hydrolases"/>
    <property type="match status" value="1"/>
</dbReference>
<proteinExistence type="predicted"/>
<feature type="coiled-coil region" evidence="1">
    <location>
        <begin position="794"/>
        <end position="828"/>
    </location>
</feature>
<dbReference type="PROSITE" id="PS51192">
    <property type="entry name" value="HELICASE_ATP_BIND_1"/>
    <property type="match status" value="1"/>
</dbReference>
<evidence type="ECO:0000256" key="1">
    <source>
        <dbReference type="SAM" id="Coils"/>
    </source>
</evidence>
<feature type="coiled-coil region" evidence="1">
    <location>
        <begin position="882"/>
        <end position="920"/>
    </location>
</feature>
<evidence type="ECO:0000259" key="3">
    <source>
        <dbReference type="PROSITE" id="PS51192"/>
    </source>
</evidence>
<keyword evidence="1" id="KW-0175">Coiled coil</keyword>
<feature type="region of interest" description="Disordered" evidence="2">
    <location>
        <begin position="133"/>
        <end position="163"/>
    </location>
</feature>
<reference evidence="4" key="1">
    <citation type="journal article" date="2020" name="Nature">
        <title>Giant virus diversity and host interactions through global metagenomics.</title>
        <authorList>
            <person name="Schulz F."/>
            <person name="Roux S."/>
            <person name="Paez-Espino D."/>
            <person name="Jungbluth S."/>
            <person name="Walsh D.A."/>
            <person name="Denef V.J."/>
            <person name="McMahon K.D."/>
            <person name="Konstantinidis K.T."/>
            <person name="Eloe-Fadrosh E.A."/>
            <person name="Kyrpides N.C."/>
            <person name="Woyke T."/>
        </authorList>
    </citation>
    <scope>NUCLEOTIDE SEQUENCE</scope>
    <source>
        <strain evidence="4">GVMAG-M-3300023179-90</strain>
    </source>
</reference>
<name>A0A6C0HAU2_9ZZZZ</name>
<accession>A0A6C0HAU2</accession>
<dbReference type="Gene3D" id="3.40.50.300">
    <property type="entry name" value="P-loop containing nucleotide triphosphate hydrolases"/>
    <property type="match status" value="1"/>
</dbReference>
<feature type="region of interest" description="Disordered" evidence="2">
    <location>
        <begin position="1049"/>
        <end position="1107"/>
    </location>
</feature>